<dbReference type="AlphaFoldDB" id="A0A9D2TIM8"/>
<evidence type="ECO:0000256" key="1">
    <source>
        <dbReference type="PIRSR" id="PIRSR015853-1"/>
    </source>
</evidence>
<feature type="binding site" evidence="2">
    <location>
        <position position="63"/>
    </location>
    <ligand>
        <name>Zn(2+)</name>
        <dbReference type="ChEBI" id="CHEBI:29105"/>
        <label>2</label>
    </ligand>
</feature>
<organism evidence="3 4">
    <name type="scientific">Candidatus Ruthenibacterium merdavium</name>
    <dbReference type="NCBI Taxonomy" id="2838752"/>
    <lineage>
        <taxon>Bacteria</taxon>
        <taxon>Bacillati</taxon>
        <taxon>Bacillota</taxon>
        <taxon>Clostridia</taxon>
        <taxon>Eubacteriales</taxon>
        <taxon>Oscillospiraceae</taxon>
        <taxon>Ruthenibacterium</taxon>
    </lineage>
</organism>
<keyword evidence="2" id="KW-0479">Metal-binding</keyword>
<comment type="caution">
    <text evidence="3">The sequence shown here is derived from an EMBL/GenBank/DDBJ whole genome shotgun (WGS) entry which is preliminary data.</text>
</comment>
<dbReference type="Proteomes" id="UP000823918">
    <property type="component" value="Unassembled WGS sequence"/>
</dbReference>
<gene>
    <name evidence="3" type="ORF">H9698_01340</name>
</gene>
<evidence type="ECO:0000313" key="4">
    <source>
        <dbReference type="Proteomes" id="UP000823918"/>
    </source>
</evidence>
<dbReference type="PIRSF" id="PIRSF015853">
    <property type="entry name" value="Pep_DppA"/>
    <property type="match status" value="1"/>
</dbReference>
<feature type="binding site" evidence="2">
    <location>
        <position position="8"/>
    </location>
    <ligand>
        <name>Zn(2+)</name>
        <dbReference type="ChEBI" id="CHEBI:29105"/>
        <label>1</label>
    </ligand>
</feature>
<feature type="binding site" evidence="2">
    <location>
        <position position="139"/>
    </location>
    <ligand>
        <name>Zn(2+)</name>
        <dbReference type="ChEBI" id="CHEBI:29105"/>
        <label>2</label>
    </ligand>
</feature>
<reference evidence="3" key="2">
    <citation type="submission" date="2021-04" db="EMBL/GenBank/DDBJ databases">
        <authorList>
            <person name="Gilroy R."/>
        </authorList>
    </citation>
    <scope>NUCLEOTIDE SEQUENCE</scope>
    <source>
        <strain evidence="3">5933</strain>
    </source>
</reference>
<keyword evidence="2" id="KW-0862">Zinc</keyword>
<proteinExistence type="predicted"/>
<dbReference type="EMBL" id="DWWA01000008">
    <property type="protein sequence ID" value="HJC71424.1"/>
    <property type="molecule type" value="Genomic_DNA"/>
</dbReference>
<accession>A0A9D2TIM8</accession>
<feature type="active site" description="Nucleophile" evidence="1">
    <location>
        <position position="121"/>
    </location>
</feature>
<protein>
    <submittedName>
        <fullName evidence="3">M55 family metallopeptidase</fullName>
    </submittedName>
</protein>
<dbReference type="Gene3D" id="3.40.50.10780">
    <property type="entry name" value="Dipeptide transport protein"/>
    <property type="match status" value="1"/>
</dbReference>
<dbReference type="InterPro" id="IPR027476">
    <property type="entry name" value="DppA_N"/>
</dbReference>
<feature type="binding site" evidence="2">
    <location>
        <position position="109"/>
    </location>
    <ligand>
        <name>Zn(2+)</name>
        <dbReference type="ChEBI" id="CHEBI:29105"/>
        <label>2</label>
    </ligand>
</feature>
<evidence type="ECO:0000313" key="3">
    <source>
        <dbReference type="EMBL" id="HJC71424.1"/>
    </source>
</evidence>
<sequence>MNLFFSCDMEGCCGVTSWLDTGDEGQDYNAFAAAQQRMTCETAAACAAAVDAQAARILVKDAHGLGRNIDLAALPEEVQVNRGWSGDIYGMMSGIQRGEWDAVCLIGYHSGAGFGGSPLGHTLSREIDSLEINGALVDELTLSAYTAAYFGVPVCFVSGDAGVCAQARSLIPGVAAVPTGKGEGGSVTCLHPALAETRIHDTLLEQLNSGAYEQCRVDLPASFDVYVRYRNEPDAYAASFYPGAELSDEKTLHFSSSDFCEVLRLFHFTL</sequence>
<dbReference type="SUPFAM" id="SSF63992">
    <property type="entry name" value="Dipeptide transport protein"/>
    <property type="match status" value="1"/>
</dbReference>
<dbReference type="InterPro" id="IPR007035">
    <property type="entry name" value="Peptidase_M55"/>
</dbReference>
<feature type="binding site" evidence="2">
    <location>
        <position position="10"/>
    </location>
    <ligand>
        <name>Zn(2+)</name>
        <dbReference type="ChEBI" id="CHEBI:29105"/>
        <label>1</label>
    </ligand>
</feature>
<name>A0A9D2TIM8_9FIRM</name>
<dbReference type="GO" id="GO:0046872">
    <property type="term" value="F:metal ion binding"/>
    <property type="evidence" value="ECO:0007669"/>
    <property type="project" value="UniProtKB-KW"/>
</dbReference>
<dbReference type="Gene3D" id="3.30.1360.130">
    <property type="entry name" value="Dipeptide transport protein"/>
    <property type="match status" value="1"/>
</dbReference>
<evidence type="ECO:0000256" key="2">
    <source>
        <dbReference type="PIRSR" id="PIRSR015853-2"/>
    </source>
</evidence>
<feature type="binding site" evidence="2">
    <location>
        <position position="8"/>
    </location>
    <ligand>
        <name>Zn(2+)</name>
        <dbReference type="ChEBI" id="CHEBI:29105"/>
        <label>2</label>
    </ligand>
</feature>
<dbReference type="InterPro" id="IPR036177">
    <property type="entry name" value="Peptidase_M55_sf"/>
</dbReference>
<reference evidence="3" key="1">
    <citation type="journal article" date="2021" name="PeerJ">
        <title>Extensive microbial diversity within the chicken gut microbiome revealed by metagenomics and culture.</title>
        <authorList>
            <person name="Gilroy R."/>
            <person name="Ravi A."/>
            <person name="Getino M."/>
            <person name="Pursley I."/>
            <person name="Horton D.L."/>
            <person name="Alikhan N.F."/>
            <person name="Baker D."/>
            <person name="Gharbi K."/>
            <person name="Hall N."/>
            <person name="Watson M."/>
            <person name="Adriaenssens E.M."/>
            <person name="Foster-Nyarko E."/>
            <person name="Jarju S."/>
            <person name="Secka A."/>
            <person name="Antonio M."/>
            <person name="Oren A."/>
            <person name="Chaudhuri R.R."/>
            <person name="La Ragione R."/>
            <person name="Hildebrand F."/>
            <person name="Pallen M.J."/>
        </authorList>
    </citation>
    <scope>NUCLEOTIDE SEQUENCE</scope>
    <source>
        <strain evidence="3">5933</strain>
    </source>
</reference>
<dbReference type="Pfam" id="PF04951">
    <property type="entry name" value="Peptidase_M55"/>
    <property type="match status" value="1"/>
</dbReference>